<name>A0ABR7DIU6_9CLOT</name>
<feature type="transmembrane region" description="Helical" evidence="2">
    <location>
        <begin position="104"/>
        <end position="121"/>
    </location>
</feature>
<organism evidence="3 4">
    <name type="scientific">Clostridium hominis</name>
    <dbReference type="NCBI Taxonomy" id="2763036"/>
    <lineage>
        <taxon>Bacteria</taxon>
        <taxon>Bacillati</taxon>
        <taxon>Bacillota</taxon>
        <taxon>Clostridia</taxon>
        <taxon>Eubacteriales</taxon>
        <taxon>Clostridiaceae</taxon>
        <taxon>Clostridium</taxon>
    </lineage>
</organism>
<comment type="caution">
    <text evidence="3">The sequence shown here is derived from an EMBL/GenBank/DDBJ whole genome shotgun (WGS) entry which is preliminary data.</text>
</comment>
<evidence type="ECO:0000313" key="4">
    <source>
        <dbReference type="Proteomes" id="UP000596929"/>
    </source>
</evidence>
<evidence type="ECO:0000313" key="3">
    <source>
        <dbReference type="EMBL" id="MBC5630578.1"/>
    </source>
</evidence>
<dbReference type="Proteomes" id="UP000596929">
    <property type="component" value="Unassembled WGS sequence"/>
</dbReference>
<protein>
    <recommendedName>
        <fullName evidence="5">DUF4234 domain-containing protein</fullName>
    </recommendedName>
</protein>
<sequence>MKKESKNNCKDSQNSKEEINKDSMHKNSSNSKTTGNSAENEIDYEALIAQVNQLNLSFDTLLVILTAILLNIYYVYYTRTQVLDTINNTKCAELLIDGTKIPRISNAMFLYATAIFLEINYSNYEKLDSVQGEQRDIKAINTAYRAFFSTLLVLIATAMSRSNLEV</sequence>
<feature type="transmembrane region" description="Helical" evidence="2">
    <location>
        <begin position="142"/>
        <end position="160"/>
    </location>
</feature>
<feature type="region of interest" description="Disordered" evidence="1">
    <location>
        <begin position="1"/>
        <end position="37"/>
    </location>
</feature>
<keyword evidence="2" id="KW-1133">Transmembrane helix</keyword>
<keyword evidence="4" id="KW-1185">Reference proteome</keyword>
<feature type="compositionally biased region" description="Low complexity" evidence="1">
    <location>
        <begin position="26"/>
        <end position="37"/>
    </location>
</feature>
<evidence type="ECO:0000256" key="2">
    <source>
        <dbReference type="SAM" id="Phobius"/>
    </source>
</evidence>
<reference evidence="3 4" key="1">
    <citation type="submission" date="2020-08" db="EMBL/GenBank/DDBJ databases">
        <title>Genome public.</title>
        <authorList>
            <person name="Liu C."/>
            <person name="Sun Q."/>
        </authorList>
    </citation>
    <scope>NUCLEOTIDE SEQUENCE [LARGE SCALE GENOMIC DNA]</scope>
    <source>
        <strain evidence="3 4">NSJ-6</strain>
    </source>
</reference>
<feature type="compositionally biased region" description="Basic and acidic residues" evidence="1">
    <location>
        <begin position="1"/>
        <end position="25"/>
    </location>
</feature>
<dbReference type="RefSeq" id="WP_186860863.1">
    <property type="nucleotide sequence ID" value="NZ_JACOOO010000041.1"/>
</dbReference>
<keyword evidence="2" id="KW-0812">Transmembrane</keyword>
<keyword evidence="2" id="KW-0472">Membrane</keyword>
<evidence type="ECO:0000256" key="1">
    <source>
        <dbReference type="SAM" id="MobiDB-lite"/>
    </source>
</evidence>
<evidence type="ECO:0008006" key="5">
    <source>
        <dbReference type="Google" id="ProtNLM"/>
    </source>
</evidence>
<dbReference type="EMBL" id="JACOOO010000041">
    <property type="protein sequence ID" value="MBC5630578.1"/>
    <property type="molecule type" value="Genomic_DNA"/>
</dbReference>
<proteinExistence type="predicted"/>
<accession>A0ABR7DIU6</accession>
<gene>
    <name evidence="3" type="ORF">H8S20_17105</name>
</gene>
<feature type="transmembrane region" description="Helical" evidence="2">
    <location>
        <begin position="56"/>
        <end position="76"/>
    </location>
</feature>